<dbReference type="RefSeq" id="WP_091451483.1">
    <property type="nucleotide sequence ID" value="NZ_FMHU01000001.1"/>
</dbReference>
<accession>A0A1C6R909</accession>
<keyword evidence="2" id="KW-1185">Reference proteome</keyword>
<dbReference type="STRING" id="47866.GA0074694_0396"/>
<dbReference type="Proteomes" id="UP000198906">
    <property type="component" value="Unassembled WGS sequence"/>
</dbReference>
<gene>
    <name evidence="1" type="ORF">GA0074694_0396</name>
</gene>
<name>A0A1C6R909_9ACTN</name>
<organism evidence="1 2">
    <name type="scientific">Micromonospora inyonensis</name>
    <dbReference type="NCBI Taxonomy" id="47866"/>
    <lineage>
        <taxon>Bacteria</taxon>
        <taxon>Bacillati</taxon>
        <taxon>Actinomycetota</taxon>
        <taxon>Actinomycetes</taxon>
        <taxon>Micromonosporales</taxon>
        <taxon>Micromonosporaceae</taxon>
        <taxon>Micromonospora</taxon>
    </lineage>
</organism>
<reference evidence="2" key="1">
    <citation type="submission" date="2016-06" db="EMBL/GenBank/DDBJ databases">
        <authorList>
            <person name="Varghese N."/>
        </authorList>
    </citation>
    <scope>NUCLEOTIDE SEQUENCE [LARGE SCALE GENOMIC DNA]</scope>
    <source>
        <strain evidence="2">DSM 46123</strain>
    </source>
</reference>
<proteinExistence type="predicted"/>
<evidence type="ECO:0000313" key="1">
    <source>
        <dbReference type="EMBL" id="SCL13577.1"/>
    </source>
</evidence>
<evidence type="ECO:0000313" key="2">
    <source>
        <dbReference type="Proteomes" id="UP000198906"/>
    </source>
</evidence>
<sequence length="139" mass="15716">MSSDVTVDLIRSLIEAMNEPSLGSTVQGPVEDWESLAIVLEFGDGYRSASGYAYLPEGAVAPVACRWSSIRPAVDAYLGSYYEPGDLLPVKMLVQFDRTTGKYEVTFEETNEDRWKTRPTNYRQMREELRPRLDGVRNV</sequence>
<protein>
    <submittedName>
        <fullName evidence="1">Uncharacterized protein</fullName>
    </submittedName>
</protein>
<dbReference type="EMBL" id="FMHU01000001">
    <property type="protein sequence ID" value="SCL13577.1"/>
    <property type="molecule type" value="Genomic_DNA"/>
</dbReference>
<dbReference type="AlphaFoldDB" id="A0A1C6R909"/>